<feature type="domain" description="Helicase C-terminal" evidence="13">
    <location>
        <begin position="350"/>
        <end position="518"/>
    </location>
</feature>
<organism evidence="14 15">
    <name type="scientific">Trichocladium antarcticum</name>
    <dbReference type="NCBI Taxonomy" id="1450529"/>
    <lineage>
        <taxon>Eukaryota</taxon>
        <taxon>Fungi</taxon>
        <taxon>Dikarya</taxon>
        <taxon>Ascomycota</taxon>
        <taxon>Pezizomycotina</taxon>
        <taxon>Sordariomycetes</taxon>
        <taxon>Sordariomycetidae</taxon>
        <taxon>Sordariales</taxon>
        <taxon>Chaetomiaceae</taxon>
        <taxon>Trichocladium</taxon>
    </lineage>
</organism>
<keyword evidence="6" id="KW-0378">Hydrolase</keyword>
<keyword evidence="9" id="KW-0809">Transit peptide</keyword>
<dbReference type="GO" id="GO:0045025">
    <property type="term" value="C:mitochondrial degradosome"/>
    <property type="evidence" value="ECO:0007669"/>
    <property type="project" value="TreeGrafter"/>
</dbReference>
<evidence type="ECO:0000256" key="7">
    <source>
        <dbReference type="ARBA" id="ARBA00022806"/>
    </source>
</evidence>
<dbReference type="GO" id="GO:0005524">
    <property type="term" value="F:ATP binding"/>
    <property type="evidence" value="ECO:0007669"/>
    <property type="project" value="UniProtKB-KW"/>
</dbReference>
<feature type="region of interest" description="Disordered" evidence="12">
    <location>
        <begin position="724"/>
        <end position="761"/>
    </location>
</feature>
<dbReference type="SUPFAM" id="SSF52540">
    <property type="entry name" value="P-loop containing nucleoside triphosphate hydrolases"/>
    <property type="match status" value="1"/>
</dbReference>
<keyword evidence="5" id="KW-0547">Nucleotide-binding</keyword>
<comment type="caution">
    <text evidence="14">The sequence shown here is derived from an EMBL/GenBank/DDBJ whole genome shotgun (WGS) entry which is preliminary data.</text>
</comment>
<evidence type="ECO:0000256" key="8">
    <source>
        <dbReference type="ARBA" id="ARBA00022840"/>
    </source>
</evidence>
<dbReference type="CDD" id="cd18805">
    <property type="entry name" value="SF2_C_suv3"/>
    <property type="match status" value="1"/>
</dbReference>
<dbReference type="Gene3D" id="1.20.272.40">
    <property type="match status" value="1"/>
</dbReference>
<dbReference type="InterPro" id="IPR027417">
    <property type="entry name" value="P-loop_NTPase"/>
</dbReference>
<dbReference type="Proteomes" id="UP001304895">
    <property type="component" value="Unassembled WGS sequence"/>
</dbReference>
<dbReference type="InterPro" id="IPR055206">
    <property type="entry name" value="DEXQc_SUV3"/>
</dbReference>
<comment type="catalytic activity">
    <reaction evidence="11">
        <text>ATP + H2O = ADP + phosphate + H(+)</text>
        <dbReference type="Rhea" id="RHEA:13065"/>
        <dbReference type="ChEBI" id="CHEBI:15377"/>
        <dbReference type="ChEBI" id="CHEBI:15378"/>
        <dbReference type="ChEBI" id="CHEBI:30616"/>
        <dbReference type="ChEBI" id="CHEBI:43474"/>
        <dbReference type="ChEBI" id="CHEBI:456216"/>
        <dbReference type="EC" id="3.6.4.13"/>
    </reaction>
</comment>
<reference evidence="14" key="2">
    <citation type="submission" date="2023-05" db="EMBL/GenBank/DDBJ databases">
        <authorList>
            <consortium name="Lawrence Berkeley National Laboratory"/>
            <person name="Steindorff A."/>
            <person name="Hensen N."/>
            <person name="Bonometti L."/>
            <person name="Westerberg I."/>
            <person name="Brannstrom I.O."/>
            <person name="Guillou S."/>
            <person name="Cros-Aarteil S."/>
            <person name="Calhoun S."/>
            <person name="Haridas S."/>
            <person name="Kuo A."/>
            <person name="Mondo S."/>
            <person name="Pangilinan J."/>
            <person name="Riley R."/>
            <person name="Labutti K."/>
            <person name="Andreopoulos B."/>
            <person name="Lipzen A."/>
            <person name="Chen C."/>
            <person name="Yanf M."/>
            <person name="Daum C."/>
            <person name="Ng V."/>
            <person name="Clum A."/>
            <person name="Ohm R."/>
            <person name="Martin F."/>
            <person name="Silar P."/>
            <person name="Natvig D."/>
            <person name="Lalanne C."/>
            <person name="Gautier V."/>
            <person name="Ament-Velasquez S.L."/>
            <person name="Kruys A."/>
            <person name="Hutchinson M.I."/>
            <person name="Powell A.J."/>
            <person name="Barry K."/>
            <person name="Miller A.N."/>
            <person name="Grigoriev I.V."/>
            <person name="Debuchy R."/>
            <person name="Gladieux P."/>
            <person name="Thoren M.H."/>
            <person name="Johannesson H."/>
        </authorList>
    </citation>
    <scope>NUCLEOTIDE SEQUENCE</scope>
    <source>
        <strain evidence="14">CBS 123565</strain>
    </source>
</reference>
<name>A0AAN6UK29_9PEZI</name>
<dbReference type="InterPro" id="IPR044774">
    <property type="entry name" value="Suv3_DEXQc"/>
</dbReference>
<feature type="compositionally biased region" description="Basic and acidic residues" evidence="12">
    <location>
        <begin position="750"/>
        <end position="761"/>
    </location>
</feature>
<keyword evidence="7" id="KW-0347">Helicase</keyword>
<evidence type="ECO:0000313" key="14">
    <source>
        <dbReference type="EMBL" id="KAK4134353.1"/>
    </source>
</evidence>
<dbReference type="InterPro" id="IPR022192">
    <property type="entry name" value="SUV3_C"/>
</dbReference>
<evidence type="ECO:0000256" key="1">
    <source>
        <dbReference type="ARBA" id="ARBA00001936"/>
    </source>
</evidence>
<dbReference type="Gene3D" id="3.40.50.300">
    <property type="entry name" value="P-loop containing nucleotide triphosphate hydrolases"/>
    <property type="match status" value="2"/>
</dbReference>
<evidence type="ECO:0000259" key="13">
    <source>
        <dbReference type="PROSITE" id="PS51194"/>
    </source>
</evidence>
<keyword evidence="8" id="KW-0067">ATP-binding</keyword>
<dbReference type="EC" id="3.6.4.13" evidence="4"/>
<dbReference type="Pfam" id="PF22527">
    <property type="entry name" value="DEXQc_Suv3"/>
    <property type="match status" value="1"/>
</dbReference>
<dbReference type="PANTHER" id="PTHR12131">
    <property type="entry name" value="ATP-DEPENDENT RNA AND DNA HELICASE"/>
    <property type="match status" value="1"/>
</dbReference>
<comment type="subcellular location">
    <subcellularLocation>
        <location evidence="3">Mitochondrion</location>
    </subcellularLocation>
</comment>
<dbReference type="FunFam" id="3.40.50.300:FF:000957">
    <property type="entry name" value="ATP-dependent RNA helicase SUV3L, mitochondrial"/>
    <property type="match status" value="1"/>
</dbReference>
<dbReference type="Pfam" id="PF18147">
    <property type="entry name" value="Suv3_C_1"/>
    <property type="match status" value="1"/>
</dbReference>
<evidence type="ECO:0000256" key="5">
    <source>
        <dbReference type="ARBA" id="ARBA00022741"/>
    </source>
</evidence>
<dbReference type="GO" id="GO:0000965">
    <property type="term" value="P:mitochondrial RNA 3'-end processing"/>
    <property type="evidence" value="ECO:0007669"/>
    <property type="project" value="TreeGrafter"/>
</dbReference>
<evidence type="ECO:0000256" key="12">
    <source>
        <dbReference type="SAM" id="MobiDB-lite"/>
    </source>
</evidence>
<dbReference type="Pfam" id="PF00271">
    <property type="entry name" value="Helicase_C"/>
    <property type="match status" value="1"/>
</dbReference>
<dbReference type="EMBL" id="MU853409">
    <property type="protein sequence ID" value="KAK4134353.1"/>
    <property type="molecule type" value="Genomic_DNA"/>
</dbReference>
<dbReference type="GO" id="GO:0003724">
    <property type="term" value="F:RNA helicase activity"/>
    <property type="evidence" value="ECO:0007669"/>
    <property type="project" value="UniProtKB-EC"/>
</dbReference>
<evidence type="ECO:0000256" key="10">
    <source>
        <dbReference type="ARBA" id="ARBA00023128"/>
    </source>
</evidence>
<evidence type="ECO:0000313" key="15">
    <source>
        <dbReference type="Proteomes" id="UP001304895"/>
    </source>
</evidence>
<accession>A0AAN6UK29</accession>
<dbReference type="InterPro" id="IPR041082">
    <property type="entry name" value="Suv3_C_1"/>
</dbReference>
<comment type="cofactor">
    <cofactor evidence="1">
        <name>Mn(2+)</name>
        <dbReference type="ChEBI" id="CHEBI:29035"/>
    </cofactor>
</comment>
<sequence>MKSLLRAAWKTPKSAVRVACRWRTQVAAAKSPLNYAVRNLKHELQDDGHMRRGRPGSATKRNYQMFESLVDSRFAEVLEDWGPWASNQDEYRSFGLTSQSLLDREVGLFKMVLDKAFTLAMEKGDTSRQENPLFWNLRNAFIKHEARGLSRELKYAFQTFLMRSRFPKAVNQLHMELADLRFPYEWYPATRMLQRTIHLHVGPTNSGKTYNALKALENSRTGIYAGPLRLLAHEVWNRITAKNKACALITGEELRIPSNTDTWYHSCTVEMTPLNALVDVAVIDEIQMIANDDRGWAWTQAFLGVQAREVHLCGEERVVDLIQDLCARLGEKCIVHRYKRLNPLESMGKSLKGNFKNLQKGDAVVAFSRVSIHQLKAGIEKETGRRCAIVYGGLPPETRASQAALFNDPNNDYDYLAASDAIGMGLNLEIKRVVFESSYKFDGQAFRPLSIPEIKQIGGRAGRYRTAAQEIAGRSSAPTTGFVTALDDEDLRDIQKAFRTEVPPIQIAGIFPPPAILERFHSYFPPRTPISFVLARLREISRLSSRFQLCDFTTAMQIAEIIKPYDLSVSDQCVFLHIPVNLRDQRQLLALQAFAECVAQLGLGRLLDFGVIDLEILDIQRPDTAYAEQAEYLRRLESLHQIITMYLWLSYRYQGVFQSQHLAFKVKSLVEEKIALHLEALNFVPEAQRSRRQRMRAMAARTEMKERTLLGADEYEDAAAVVHNEEGHEDDEPLFEGPDEVGGGGSAETEAAKEARATASG</sequence>
<evidence type="ECO:0000256" key="11">
    <source>
        <dbReference type="ARBA" id="ARBA00047984"/>
    </source>
</evidence>
<dbReference type="FunFam" id="3.40.50.300:FF:000269">
    <property type="entry name" value="ATP-dependent RNA helicase SUPV3L1, mitochondrial"/>
    <property type="match status" value="1"/>
</dbReference>
<feature type="compositionally biased region" description="Acidic residues" evidence="12">
    <location>
        <begin position="727"/>
        <end position="739"/>
    </location>
</feature>
<dbReference type="Gene3D" id="1.20.58.1080">
    <property type="match status" value="1"/>
</dbReference>
<evidence type="ECO:0000256" key="3">
    <source>
        <dbReference type="ARBA" id="ARBA00004173"/>
    </source>
</evidence>
<dbReference type="PROSITE" id="PS51194">
    <property type="entry name" value="HELICASE_CTER"/>
    <property type="match status" value="1"/>
</dbReference>
<gene>
    <name evidence="14" type="ORF">BT67DRAFT_316326</name>
</gene>
<keyword evidence="15" id="KW-1185">Reference proteome</keyword>
<dbReference type="Pfam" id="PF12513">
    <property type="entry name" value="SUV3_C"/>
    <property type="match status" value="1"/>
</dbReference>
<evidence type="ECO:0000256" key="6">
    <source>
        <dbReference type="ARBA" id="ARBA00022801"/>
    </source>
</evidence>
<dbReference type="PANTHER" id="PTHR12131:SF1">
    <property type="entry name" value="ATP-DEPENDENT RNA HELICASE SUPV3L1, MITOCHONDRIAL-RELATED"/>
    <property type="match status" value="1"/>
</dbReference>
<dbReference type="CDD" id="cd17913">
    <property type="entry name" value="DEXQc_Suv3"/>
    <property type="match status" value="1"/>
</dbReference>
<dbReference type="InterPro" id="IPR001650">
    <property type="entry name" value="Helicase_C-like"/>
</dbReference>
<protein>
    <recommendedName>
        <fullName evidence="4">RNA helicase</fullName>
        <ecNumber evidence="4">3.6.4.13</ecNumber>
    </recommendedName>
</protein>
<reference evidence="14" key="1">
    <citation type="journal article" date="2023" name="Mol. Phylogenet. Evol.">
        <title>Genome-scale phylogeny and comparative genomics of the fungal order Sordariales.</title>
        <authorList>
            <person name="Hensen N."/>
            <person name="Bonometti L."/>
            <person name="Westerberg I."/>
            <person name="Brannstrom I.O."/>
            <person name="Guillou S."/>
            <person name="Cros-Aarteil S."/>
            <person name="Calhoun S."/>
            <person name="Haridas S."/>
            <person name="Kuo A."/>
            <person name="Mondo S."/>
            <person name="Pangilinan J."/>
            <person name="Riley R."/>
            <person name="LaButti K."/>
            <person name="Andreopoulos B."/>
            <person name="Lipzen A."/>
            <person name="Chen C."/>
            <person name="Yan M."/>
            <person name="Daum C."/>
            <person name="Ng V."/>
            <person name="Clum A."/>
            <person name="Steindorff A."/>
            <person name="Ohm R.A."/>
            <person name="Martin F."/>
            <person name="Silar P."/>
            <person name="Natvig D.O."/>
            <person name="Lalanne C."/>
            <person name="Gautier V."/>
            <person name="Ament-Velasquez S.L."/>
            <person name="Kruys A."/>
            <person name="Hutchinson M.I."/>
            <person name="Powell A.J."/>
            <person name="Barry K."/>
            <person name="Miller A.N."/>
            <person name="Grigoriev I.V."/>
            <person name="Debuchy R."/>
            <person name="Gladieux P."/>
            <person name="Hiltunen Thoren M."/>
            <person name="Johannesson H."/>
        </authorList>
    </citation>
    <scope>NUCLEOTIDE SEQUENCE</scope>
    <source>
        <strain evidence="14">CBS 123565</strain>
    </source>
</reference>
<dbReference type="AlphaFoldDB" id="A0AAN6UK29"/>
<evidence type="ECO:0000256" key="2">
    <source>
        <dbReference type="ARBA" id="ARBA00001946"/>
    </source>
</evidence>
<dbReference type="SMART" id="SM00490">
    <property type="entry name" value="HELICc"/>
    <property type="match status" value="1"/>
</dbReference>
<dbReference type="InterPro" id="IPR050699">
    <property type="entry name" value="RNA-DNA_Helicase"/>
</dbReference>
<proteinExistence type="predicted"/>
<evidence type="ECO:0000256" key="9">
    <source>
        <dbReference type="ARBA" id="ARBA00022946"/>
    </source>
</evidence>
<keyword evidence="10" id="KW-0496">Mitochondrion</keyword>
<evidence type="ECO:0000256" key="4">
    <source>
        <dbReference type="ARBA" id="ARBA00012552"/>
    </source>
</evidence>
<comment type="cofactor">
    <cofactor evidence="2">
        <name>Mg(2+)</name>
        <dbReference type="ChEBI" id="CHEBI:18420"/>
    </cofactor>
</comment>
<dbReference type="GO" id="GO:0016787">
    <property type="term" value="F:hydrolase activity"/>
    <property type="evidence" value="ECO:0007669"/>
    <property type="project" value="UniProtKB-KW"/>
</dbReference>